<dbReference type="PANTHER" id="PTHR33055:SF3">
    <property type="entry name" value="PUTATIVE TRANSPOSASE FOR IS117-RELATED"/>
    <property type="match status" value="1"/>
</dbReference>
<name>A0A4R1LXP6_9SPHI</name>
<dbReference type="InterPro" id="IPR003346">
    <property type="entry name" value="Transposase_20"/>
</dbReference>
<dbReference type="InterPro" id="IPR002525">
    <property type="entry name" value="Transp_IS110-like_N"/>
</dbReference>
<dbReference type="AlphaFoldDB" id="A0A4R1LXP6"/>
<dbReference type="GO" id="GO:0003677">
    <property type="term" value="F:DNA binding"/>
    <property type="evidence" value="ECO:0007669"/>
    <property type="project" value="InterPro"/>
</dbReference>
<comment type="caution">
    <text evidence="3">The sequence shown here is derived from an EMBL/GenBank/DDBJ whole genome shotgun (WGS) entry which is preliminary data.</text>
</comment>
<dbReference type="Pfam" id="PF02371">
    <property type="entry name" value="Transposase_20"/>
    <property type="match status" value="1"/>
</dbReference>
<dbReference type="NCBIfam" id="NF033542">
    <property type="entry name" value="transpos_IS110"/>
    <property type="match status" value="1"/>
</dbReference>
<accession>A0A4R1LXP6</accession>
<dbReference type="GO" id="GO:0004803">
    <property type="term" value="F:transposase activity"/>
    <property type="evidence" value="ECO:0007669"/>
    <property type="project" value="InterPro"/>
</dbReference>
<dbReference type="PANTHER" id="PTHR33055">
    <property type="entry name" value="TRANSPOSASE FOR INSERTION SEQUENCE ELEMENT IS1111A"/>
    <property type="match status" value="1"/>
</dbReference>
<evidence type="ECO:0000313" key="4">
    <source>
        <dbReference type="Proteomes" id="UP000294616"/>
    </source>
</evidence>
<dbReference type="GO" id="GO:0006313">
    <property type="term" value="P:DNA transposition"/>
    <property type="evidence" value="ECO:0007669"/>
    <property type="project" value="InterPro"/>
</dbReference>
<evidence type="ECO:0000313" key="3">
    <source>
        <dbReference type="EMBL" id="TCK83637.1"/>
    </source>
</evidence>
<protein>
    <submittedName>
        <fullName evidence="3">Transposase</fullName>
    </submittedName>
</protein>
<evidence type="ECO:0000259" key="2">
    <source>
        <dbReference type="Pfam" id="PF02371"/>
    </source>
</evidence>
<feature type="domain" description="Transposase IS116/IS110/IS902 C-terminal" evidence="2">
    <location>
        <begin position="197"/>
        <end position="279"/>
    </location>
</feature>
<sequence>MQVYGIDLSKDKFDVNFLDVNEKEKKKTVKNGISAISVFLSAVPKDSILCAENTGSYGDLLVFLCNQLNISIALVPGYNVKHSLGLVKGKSDEVDAGRLREYGERFFDKLSFKTYQSEQMSELRQLYSLRSQLVKSVKVLKTGEHGRSVMPMQSIAANRCLQASVAGIEEHIRGVEQEMLSIIESYAELQQTYKLAVSVKGIGPVIATDLIIKTGNFQDIDTAGKAASYAGVCPFPNSSGKMVLKTKISPFGDKKLKSLLYMGAKSAVKHNKEYKLYYQKKQLEGKPHYLIMNNVSNKLLRTIYSVVKSRIPYTQDHICLDPRERNLTGSEKKVAQKLVIN</sequence>
<keyword evidence="4" id="KW-1185">Reference proteome</keyword>
<dbReference type="RefSeq" id="WP_132224789.1">
    <property type="nucleotide sequence ID" value="NZ_SMGO01000002.1"/>
</dbReference>
<proteinExistence type="predicted"/>
<organism evidence="3 4">
    <name type="scientific">Albibacterium bauzanense</name>
    <dbReference type="NCBI Taxonomy" id="653929"/>
    <lineage>
        <taxon>Bacteria</taxon>
        <taxon>Pseudomonadati</taxon>
        <taxon>Bacteroidota</taxon>
        <taxon>Sphingobacteriia</taxon>
        <taxon>Sphingobacteriales</taxon>
        <taxon>Sphingobacteriaceae</taxon>
        <taxon>Albibacterium</taxon>
    </lineage>
</organism>
<dbReference type="EMBL" id="SMGO01000002">
    <property type="protein sequence ID" value="TCK83637.1"/>
    <property type="molecule type" value="Genomic_DNA"/>
</dbReference>
<feature type="domain" description="Transposase IS110-like N-terminal" evidence="1">
    <location>
        <begin position="5"/>
        <end position="140"/>
    </location>
</feature>
<dbReference type="InterPro" id="IPR047650">
    <property type="entry name" value="Transpos_IS110"/>
</dbReference>
<evidence type="ECO:0000259" key="1">
    <source>
        <dbReference type="Pfam" id="PF01548"/>
    </source>
</evidence>
<dbReference type="OrthoDB" id="964423at2"/>
<dbReference type="Pfam" id="PF01548">
    <property type="entry name" value="DEDD_Tnp_IS110"/>
    <property type="match status" value="1"/>
</dbReference>
<reference evidence="3 4" key="1">
    <citation type="submission" date="2019-03" db="EMBL/GenBank/DDBJ databases">
        <title>Genomic Encyclopedia of Archaeal and Bacterial Type Strains, Phase II (KMG-II): from individual species to whole genera.</title>
        <authorList>
            <person name="Goeker M."/>
        </authorList>
    </citation>
    <scope>NUCLEOTIDE SEQUENCE [LARGE SCALE GENOMIC DNA]</scope>
    <source>
        <strain evidence="3 4">DSM 22554</strain>
    </source>
</reference>
<dbReference type="Proteomes" id="UP000294616">
    <property type="component" value="Unassembled WGS sequence"/>
</dbReference>
<gene>
    <name evidence="3" type="ORF">C8N28_2242</name>
</gene>